<sequence length="164" mass="19474">MTHSNWTWICRGRAPEDWHPILDHLREPLHRRATAPPRGGHRRRSIMAPLDRHRRRRPARANGDNRAAALRWLMHVHMAPYLGFTSTEDLAAWEQHIVRSHLMMFRLATERLRMVDTGRRKDAMYPEMTGWDAWDYYRHVIVSIVTDEMWAAVHRPENAMLSRG</sequence>
<protein>
    <submittedName>
        <fullName evidence="2">Uncharacterized protein</fullName>
    </submittedName>
</protein>
<reference evidence="2" key="1">
    <citation type="journal article" date="2023" name="Mol. Phylogenet. Evol.">
        <title>Genome-scale phylogeny and comparative genomics of the fungal order Sordariales.</title>
        <authorList>
            <person name="Hensen N."/>
            <person name="Bonometti L."/>
            <person name="Westerberg I."/>
            <person name="Brannstrom I.O."/>
            <person name="Guillou S."/>
            <person name="Cros-Aarteil S."/>
            <person name="Calhoun S."/>
            <person name="Haridas S."/>
            <person name="Kuo A."/>
            <person name="Mondo S."/>
            <person name="Pangilinan J."/>
            <person name="Riley R."/>
            <person name="LaButti K."/>
            <person name="Andreopoulos B."/>
            <person name="Lipzen A."/>
            <person name="Chen C."/>
            <person name="Yan M."/>
            <person name="Daum C."/>
            <person name="Ng V."/>
            <person name="Clum A."/>
            <person name="Steindorff A."/>
            <person name="Ohm R.A."/>
            <person name="Martin F."/>
            <person name="Silar P."/>
            <person name="Natvig D.O."/>
            <person name="Lalanne C."/>
            <person name="Gautier V."/>
            <person name="Ament-Velasquez S.L."/>
            <person name="Kruys A."/>
            <person name="Hutchinson M.I."/>
            <person name="Powell A.J."/>
            <person name="Barry K."/>
            <person name="Miller A.N."/>
            <person name="Grigoriev I.V."/>
            <person name="Debuchy R."/>
            <person name="Gladieux P."/>
            <person name="Hiltunen Thoren M."/>
            <person name="Johannesson H."/>
        </authorList>
    </citation>
    <scope>NUCLEOTIDE SEQUENCE</scope>
    <source>
        <strain evidence="2">CBS 103.79</strain>
    </source>
</reference>
<dbReference type="Proteomes" id="UP001303889">
    <property type="component" value="Unassembled WGS sequence"/>
</dbReference>
<dbReference type="EMBL" id="MU855505">
    <property type="protein sequence ID" value="KAK3902509.1"/>
    <property type="molecule type" value="Genomic_DNA"/>
</dbReference>
<name>A0AAN6RTT3_9PEZI</name>
<feature type="region of interest" description="Disordered" evidence="1">
    <location>
        <begin position="32"/>
        <end position="61"/>
    </location>
</feature>
<accession>A0AAN6RTT3</accession>
<evidence type="ECO:0000256" key="1">
    <source>
        <dbReference type="SAM" id="MobiDB-lite"/>
    </source>
</evidence>
<gene>
    <name evidence="2" type="ORF">C8A05DRAFT_33799</name>
</gene>
<feature type="compositionally biased region" description="Basic residues" evidence="1">
    <location>
        <begin position="32"/>
        <end position="45"/>
    </location>
</feature>
<dbReference type="AlphaFoldDB" id="A0AAN6RTT3"/>
<evidence type="ECO:0000313" key="2">
    <source>
        <dbReference type="EMBL" id="KAK3902509.1"/>
    </source>
</evidence>
<comment type="caution">
    <text evidence="2">The sequence shown here is derived from an EMBL/GenBank/DDBJ whole genome shotgun (WGS) entry which is preliminary data.</text>
</comment>
<proteinExistence type="predicted"/>
<organism evidence="2 3">
    <name type="scientific">Staphylotrichum tortipilum</name>
    <dbReference type="NCBI Taxonomy" id="2831512"/>
    <lineage>
        <taxon>Eukaryota</taxon>
        <taxon>Fungi</taxon>
        <taxon>Dikarya</taxon>
        <taxon>Ascomycota</taxon>
        <taxon>Pezizomycotina</taxon>
        <taxon>Sordariomycetes</taxon>
        <taxon>Sordariomycetidae</taxon>
        <taxon>Sordariales</taxon>
        <taxon>Chaetomiaceae</taxon>
        <taxon>Staphylotrichum</taxon>
    </lineage>
</organism>
<reference evidence="2" key="2">
    <citation type="submission" date="2023-05" db="EMBL/GenBank/DDBJ databases">
        <authorList>
            <consortium name="Lawrence Berkeley National Laboratory"/>
            <person name="Steindorff A."/>
            <person name="Hensen N."/>
            <person name="Bonometti L."/>
            <person name="Westerberg I."/>
            <person name="Brannstrom I.O."/>
            <person name="Guillou S."/>
            <person name="Cros-Aarteil S."/>
            <person name="Calhoun S."/>
            <person name="Haridas S."/>
            <person name="Kuo A."/>
            <person name="Mondo S."/>
            <person name="Pangilinan J."/>
            <person name="Riley R."/>
            <person name="Labutti K."/>
            <person name="Andreopoulos B."/>
            <person name="Lipzen A."/>
            <person name="Chen C."/>
            <person name="Yanf M."/>
            <person name="Daum C."/>
            <person name="Ng V."/>
            <person name="Clum A."/>
            <person name="Ohm R."/>
            <person name="Martin F."/>
            <person name="Silar P."/>
            <person name="Natvig D."/>
            <person name="Lalanne C."/>
            <person name="Gautier V."/>
            <person name="Ament-Velasquez S.L."/>
            <person name="Kruys A."/>
            <person name="Hutchinson M.I."/>
            <person name="Powell A.J."/>
            <person name="Barry K."/>
            <person name="Miller A.N."/>
            <person name="Grigoriev I.V."/>
            <person name="Debuchy R."/>
            <person name="Gladieux P."/>
            <person name="Thoren M.H."/>
            <person name="Johannesson H."/>
        </authorList>
    </citation>
    <scope>NUCLEOTIDE SEQUENCE</scope>
    <source>
        <strain evidence="2">CBS 103.79</strain>
    </source>
</reference>
<keyword evidence="3" id="KW-1185">Reference proteome</keyword>
<evidence type="ECO:0000313" key="3">
    <source>
        <dbReference type="Proteomes" id="UP001303889"/>
    </source>
</evidence>